<reference evidence="1" key="1">
    <citation type="submission" date="2012-07" db="EMBL/GenBank/DDBJ databases">
        <title>The Genome Sequence of Myroides odoratimimus CCUG 10230.</title>
        <authorList>
            <consortium name="The Broad Institute Genome Sequencing Platform"/>
            <person name="Earl A."/>
            <person name="Ward D."/>
            <person name="Feldgarden M."/>
            <person name="Gevers D."/>
            <person name="Huys G."/>
            <person name="Walker B."/>
            <person name="Young S.K."/>
            <person name="Zeng Q."/>
            <person name="Gargeya S."/>
            <person name="Fitzgerald M."/>
            <person name="Haas B."/>
            <person name="Abouelleil A."/>
            <person name="Alvarado L."/>
            <person name="Arachchi H.M."/>
            <person name="Berlin A.M."/>
            <person name="Chapman S.B."/>
            <person name="Goldberg J."/>
            <person name="Griggs A."/>
            <person name="Gujja S."/>
            <person name="Hansen M."/>
            <person name="Howarth C."/>
            <person name="Imamovic A."/>
            <person name="Larimer J."/>
            <person name="McCowen C."/>
            <person name="Montmayeur A."/>
            <person name="Murphy C."/>
            <person name="Neiman D."/>
            <person name="Pearson M."/>
            <person name="Priest M."/>
            <person name="Roberts A."/>
            <person name="Saif S."/>
            <person name="Shea T."/>
            <person name="Sisk P."/>
            <person name="Sykes S."/>
            <person name="Wortman J."/>
            <person name="Nusbaum C."/>
            <person name="Birren B."/>
        </authorList>
    </citation>
    <scope>NUCLEOTIDE SEQUENCE [LARGE SCALE GENOMIC DNA]</scope>
    <source>
        <strain evidence="1">CCUG 10230</strain>
    </source>
</reference>
<accession>A0ABP2NFY0</accession>
<evidence type="ECO:0000313" key="1">
    <source>
        <dbReference type="EMBL" id="EHO12862.1"/>
    </source>
</evidence>
<sequence>MQIYFLYKKQRNKVNINKNKIKNNSGKIYKHSTLKHIIKNSYTHIVYST</sequence>
<comment type="caution">
    <text evidence="1">The sequence shown here is derived from an EMBL/GenBank/DDBJ whole genome shotgun (WGS) entry which is preliminary data.</text>
</comment>
<dbReference type="Proteomes" id="UP000005402">
    <property type="component" value="Unassembled WGS sequence"/>
</dbReference>
<dbReference type="EMBL" id="AGEC02000007">
    <property type="protein sequence ID" value="EHO12862.1"/>
    <property type="molecule type" value="Genomic_DNA"/>
</dbReference>
<name>A0ABP2NFY0_9FLAO</name>
<organism evidence="1 2">
    <name type="scientific">Myroides odoratimimus CCUG 10230</name>
    <dbReference type="NCBI Taxonomy" id="883150"/>
    <lineage>
        <taxon>Bacteria</taxon>
        <taxon>Pseudomonadati</taxon>
        <taxon>Bacteroidota</taxon>
        <taxon>Flavobacteriia</taxon>
        <taxon>Flavobacteriales</taxon>
        <taxon>Flavobacteriaceae</taxon>
        <taxon>Myroides</taxon>
    </lineage>
</organism>
<gene>
    <name evidence="1" type="ORF">HMPREF9712_00009</name>
</gene>
<proteinExistence type="predicted"/>
<keyword evidence="2" id="KW-1185">Reference proteome</keyword>
<protein>
    <submittedName>
        <fullName evidence="1">Uncharacterized protein</fullName>
    </submittedName>
</protein>
<evidence type="ECO:0000313" key="2">
    <source>
        <dbReference type="Proteomes" id="UP000005402"/>
    </source>
</evidence>